<keyword evidence="1" id="KW-0472">Membrane</keyword>
<keyword evidence="2" id="KW-0614">Plasmid</keyword>
<dbReference type="Proteomes" id="UP000259030">
    <property type="component" value="Plasmid pDFI3"/>
</dbReference>
<gene>
    <name evidence="2" type="ORF">DFI_19480</name>
</gene>
<dbReference type="STRING" id="317577.GCA_000419625_03609"/>
<evidence type="ECO:0000256" key="1">
    <source>
        <dbReference type="SAM" id="Phobius"/>
    </source>
</evidence>
<evidence type="ECO:0000313" key="3">
    <source>
        <dbReference type="Proteomes" id="UP000259030"/>
    </source>
</evidence>
<reference evidence="2 3" key="1">
    <citation type="submission" date="2017-05" db="EMBL/GenBank/DDBJ databases">
        <title>The complete genome sequence of Deinococcus ficus isolated from the rhizosphere of the Ficus religiosa L. in Taiwan.</title>
        <authorList>
            <person name="Wu K.-M."/>
            <person name="Liao T.-L."/>
            <person name="Liu Y.-M."/>
            <person name="Young C.-C."/>
            <person name="Tsai S.-F."/>
        </authorList>
    </citation>
    <scope>NUCLEOTIDE SEQUENCE [LARGE SCALE GENOMIC DNA]</scope>
    <source>
        <strain evidence="2 3">CC-FR2-10</strain>
        <plasmid evidence="3">pdfi3</plasmid>
    </source>
</reference>
<organism evidence="2 3">
    <name type="scientific">Deinococcus ficus</name>
    <dbReference type="NCBI Taxonomy" id="317577"/>
    <lineage>
        <taxon>Bacteria</taxon>
        <taxon>Thermotogati</taxon>
        <taxon>Deinococcota</taxon>
        <taxon>Deinococci</taxon>
        <taxon>Deinococcales</taxon>
        <taxon>Deinococcaceae</taxon>
        <taxon>Deinococcus</taxon>
    </lineage>
</organism>
<sequence length="159" mass="16914">MRPGARAPAGSAWNWSFLPLVLPFFLLAAVLTLVQEIRLLSLPSYEAQATVTRIVPGKKGRGSPLLLVDGPSGRIEVTKTYSGDKARLPQVGEQVTVRCTREAQPTCRPATAGHRYGQLGASVAMAVATIAGLVWFYRRGPGRVSRPPRPVVGGASPQG</sequence>
<dbReference type="EMBL" id="CP021084">
    <property type="protein sequence ID" value="ASN83381.1"/>
    <property type="molecule type" value="Genomic_DNA"/>
</dbReference>
<evidence type="ECO:0000313" key="2">
    <source>
        <dbReference type="EMBL" id="ASN83381.1"/>
    </source>
</evidence>
<protein>
    <recommendedName>
        <fullName evidence="4">DUF3592 domain-containing protein</fullName>
    </recommendedName>
</protein>
<accession>A0A221T3D1</accession>
<keyword evidence="3" id="KW-1185">Reference proteome</keyword>
<name>A0A221T3D1_9DEIO</name>
<feature type="transmembrane region" description="Helical" evidence="1">
    <location>
        <begin position="12"/>
        <end position="34"/>
    </location>
</feature>
<feature type="transmembrane region" description="Helical" evidence="1">
    <location>
        <begin position="119"/>
        <end position="137"/>
    </location>
</feature>
<dbReference type="KEGG" id="dfc:DFI_19480"/>
<evidence type="ECO:0008006" key="4">
    <source>
        <dbReference type="Google" id="ProtNLM"/>
    </source>
</evidence>
<proteinExistence type="predicted"/>
<keyword evidence="1" id="KW-1133">Transmembrane helix</keyword>
<dbReference type="AlphaFoldDB" id="A0A221T3D1"/>
<keyword evidence="1" id="KW-0812">Transmembrane</keyword>
<geneLocation type="plasmid" evidence="3">
    <name>pdfi3</name>
</geneLocation>